<comment type="pathway">
    <text evidence="3">Secondary metabolite metabolism; methylglyoxal degradation; (R)-lactate from methylglyoxal: step 2/2.</text>
</comment>
<dbReference type="PANTHER" id="PTHR11935">
    <property type="entry name" value="BETA LACTAMASE DOMAIN"/>
    <property type="match status" value="1"/>
</dbReference>
<dbReference type="NCBIfam" id="TIGR03413">
    <property type="entry name" value="GSH_gloB"/>
    <property type="match status" value="1"/>
</dbReference>
<keyword evidence="7" id="KW-0378">Hydrolase</keyword>
<dbReference type="InterPro" id="IPR032282">
    <property type="entry name" value="HAGH_C"/>
</dbReference>
<name>A0AAV2TUP0_CALDB</name>
<dbReference type="EC" id="3.1.2.6" evidence="5"/>
<comment type="catalytic activity">
    <reaction evidence="1">
        <text>an S-(2-hydroxyacyl)glutathione + H2O = a 2-hydroxy carboxylate + glutathione + H(+)</text>
        <dbReference type="Rhea" id="RHEA:21864"/>
        <dbReference type="ChEBI" id="CHEBI:15377"/>
        <dbReference type="ChEBI" id="CHEBI:15378"/>
        <dbReference type="ChEBI" id="CHEBI:57925"/>
        <dbReference type="ChEBI" id="CHEBI:58896"/>
        <dbReference type="ChEBI" id="CHEBI:71261"/>
        <dbReference type="EC" id="3.1.2.6"/>
    </reaction>
</comment>
<dbReference type="PANTHER" id="PTHR11935:SF94">
    <property type="entry name" value="TENZING NORGAY, ISOFORM C"/>
    <property type="match status" value="1"/>
</dbReference>
<evidence type="ECO:0000259" key="10">
    <source>
        <dbReference type="SMART" id="SM00849"/>
    </source>
</evidence>
<dbReference type="Proteomes" id="UP001497525">
    <property type="component" value="Unassembled WGS sequence"/>
</dbReference>
<dbReference type="CDD" id="cd07723">
    <property type="entry name" value="hydroxyacylglutathione_hydrolase_MBL-fold"/>
    <property type="match status" value="1"/>
</dbReference>
<gene>
    <name evidence="11" type="ORF">CDAUBV1_LOCUS15096</name>
</gene>
<dbReference type="SUPFAM" id="SSF56281">
    <property type="entry name" value="Metallo-hydrolase/oxidoreductase"/>
    <property type="match status" value="1"/>
</dbReference>
<feature type="domain" description="Metallo-beta-lactamase" evidence="10">
    <location>
        <begin position="11"/>
        <end position="179"/>
    </location>
</feature>
<reference evidence="11" key="1">
    <citation type="submission" date="2024-06" db="EMBL/GenBank/DDBJ databases">
        <authorList>
            <person name="Liu X."/>
            <person name="Lenzi L."/>
            <person name="Haldenby T S."/>
            <person name="Uol C."/>
        </authorList>
    </citation>
    <scope>NUCLEOTIDE SEQUENCE</scope>
</reference>
<organism evidence="11 12">
    <name type="scientific">Calicophoron daubneyi</name>
    <name type="common">Rumen fluke</name>
    <name type="synonym">Paramphistomum daubneyi</name>
    <dbReference type="NCBI Taxonomy" id="300641"/>
    <lineage>
        <taxon>Eukaryota</taxon>
        <taxon>Metazoa</taxon>
        <taxon>Spiralia</taxon>
        <taxon>Lophotrochozoa</taxon>
        <taxon>Platyhelminthes</taxon>
        <taxon>Trematoda</taxon>
        <taxon>Digenea</taxon>
        <taxon>Plagiorchiida</taxon>
        <taxon>Pronocephalata</taxon>
        <taxon>Paramphistomoidea</taxon>
        <taxon>Paramphistomidae</taxon>
        <taxon>Calicophoron</taxon>
    </lineage>
</organism>
<dbReference type="InterPro" id="IPR001279">
    <property type="entry name" value="Metallo-B-lactamas"/>
</dbReference>
<evidence type="ECO:0000256" key="8">
    <source>
        <dbReference type="ARBA" id="ARBA00022833"/>
    </source>
</evidence>
<dbReference type="GO" id="GO:0046872">
    <property type="term" value="F:metal ion binding"/>
    <property type="evidence" value="ECO:0007669"/>
    <property type="project" value="UniProtKB-KW"/>
</dbReference>
<evidence type="ECO:0000256" key="9">
    <source>
        <dbReference type="ARBA" id="ARBA00031044"/>
    </source>
</evidence>
<comment type="cofactor">
    <cofactor evidence="2">
        <name>Zn(2+)</name>
        <dbReference type="ChEBI" id="CHEBI:29105"/>
    </cofactor>
</comment>
<dbReference type="HAMAP" id="MF_01374">
    <property type="entry name" value="Glyoxalase_2"/>
    <property type="match status" value="1"/>
</dbReference>
<keyword evidence="6" id="KW-0479">Metal-binding</keyword>
<evidence type="ECO:0000256" key="4">
    <source>
        <dbReference type="ARBA" id="ARBA00006759"/>
    </source>
</evidence>
<sequence>MEVITLPAWSDNYMYLLIEKSSKKCAAVDPVEPEKVLNAVKDRGLQLHSILTTHHHADHSGGNSELVKKWKSMHGEDLTVYGGDSRIPALNHTVSDGEKLKMGENLAVTCIYTPCHTSGHVCYHVTESGSANAGVVFTGDCLFLAGCGRFFEGTAQQMYKALVEKLATLPPATKVYCGHEYTVKNLEFALTVEPNNKQIQQRLERERAVRAQGKLTVPGSIEEELATNPFMRVNQPEVLSHAKTSDPIQAMKIIREEKDRF</sequence>
<evidence type="ECO:0000256" key="6">
    <source>
        <dbReference type="ARBA" id="ARBA00022723"/>
    </source>
</evidence>
<comment type="similarity">
    <text evidence="4">Belongs to the metallo-beta-lactamase superfamily. Glyoxalase II family.</text>
</comment>
<dbReference type="InterPro" id="IPR036866">
    <property type="entry name" value="RibonucZ/Hydroxyglut_hydro"/>
</dbReference>
<dbReference type="GO" id="GO:0004416">
    <property type="term" value="F:hydroxyacylglutathione hydrolase activity"/>
    <property type="evidence" value="ECO:0007669"/>
    <property type="project" value="UniProtKB-EC"/>
</dbReference>
<evidence type="ECO:0000313" key="11">
    <source>
        <dbReference type="EMBL" id="CAL5139909.1"/>
    </source>
</evidence>
<dbReference type="Gene3D" id="3.60.15.10">
    <property type="entry name" value="Ribonuclease Z/Hydroxyacylglutathione hydrolase-like"/>
    <property type="match status" value="1"/>
</dbReference>
<evidence type="ECO:0000256" key="2">
    <source>
        <dbReference type="ARBA" id="ARBA00001947"/>
    </source>
</evidence>
<dbReference type="AlphaFoldDB" id="A0AAV2TUP0"/>
<dbReference type="GO" id="GO:0019243">
    <property type="term" value="P:methylglyoxal catabolic process to D-lactate via S-lactoyl-glutathione"/>
    <property type="evidence" value="ECO:0007669"/>
    <property type="project" value="InterPro"/>
</dbReference>
<dbReference type="Pfam" id="PF16123">
    <property type="entry name" value="HAGH_C"/>
    <property type="match status" value="1"/>
</dbReference>
<dbReference type="EMBL" id="CAXLJL010000678">
    <property type="protein sequence ID" value="CAL5139909.1"/>
    <property type="molecule type" value="Genomic_DNA"/>
</dbReference>
<comment type="caution">
    <text evidence="11">The sequence shown here is derived from an EMBL/GenBank/DDBJ whole genome shotgun (WGS) entry which is preliminary data.</text>
</comment>
<dbReference type="Pfam" id="PF00753">
    <property type="entry name" value="Lactamase_B"/>
    <property type="match status" value="1"/>
</dbReference>
<keyword evidence="8" id="KW-0862">Zinc</keyword>
<evidence type="ECO:0000313" key="12">
    <source>
        <dbReference type="Proteomes" id="UP001497525"/>
    </source>
</evidence>
<dbReference type="FunFam" id="3.60.15.10:FF:000019">
    <property type="entry name" value="Hydroxyacylglutathione hydrolase, mitochondrial"/>
    <property type="match status" value="1"/>
</dbReference>
<dbReference type="InterPro" id="IPR035680">
    <property type="entry name" value="Clx_II_MBL"/>
</dbReference>
<proteinExistence type="inferred from homology"/>
<dbReference type="SMART" id="SM00849">
    <property type="entry name" value="Lactamase_B"/>
    <property type="match status" value="1"/>
</dbReference>
<dbReference type="PIRSF" id="PIRSF005457">
    <property type="entry name" value="Glx"/>
    <property type="match status" value="1"/>
</dbReference>
<accession>A0AAV2TUP0</accession>
<dbReference type="InterPro" id="IPR017782">
    <property type="entry name" value="Hydroxyacylglutathione_Hdrlase"/>
</dbReference>
<evidence type="ECO:0000256" key="7">
    <source>
        <dbReference type="ARBA" id="ARBA00022801"/>
    </source>
</evidence>
<protein>
    <recommendedName>
        <fullName evidence="5">hydroxyacylglutathione hydrolase</fullName>
        <ecNumber evidence="5">3.1.2.6</ecNumber>
    </recommendedName>
    <alternativeName>
        <fullName evidence="9">Glyoxalase II</fullName>
    </alternativeName>
</protein>
<evidence type="ECO:0000256" key="3">
    <source>
        <dbReference type="ARBA" id="ARBA00004963"/>
    </source>
</evidence>
<evidence type="ECO:0000256" key="1">
    <source>
        <dbReference type="ARBA" id="ARBA00001623"/>
    </source>
</evidence>
<evidence type="ECO:0000256" key="5">
    <source>
        <dbReference type="ARBA" id="ARBA00011917"/>
    </source>
</evidence>